<dbReference type="SUPFAM" id="SSF51430">
    <property type="entry name" value="NAD(P)-linked oxidoreductase"/>
    <property type="match status" value="1"/>
</dbReference>
<evidence type="ECO:0000256" key="6">
    <source>
        <dbReference type="ARBA" id="ARBA00023002"/>
    </source>
</evidence>
<gene>
    <name evidence="9" type="ORF">CDEB00056_LOCUS21911</name>
</gene>
<accession>A0A7S3QGT6</accession>
<evidence type="ECO:0000256" key="5">
    <source>
        <dbReference type="ARBA" id="ARBA00022857"/>
    </source>
</evidence>
<organism evidence="9">
    <name type="scientific">Chaetoceros debilis</name>
    <dbReference type="NCBI Taxonomy" id="122233"/>
    <lineage>
        <taxon>Eukaryota</taxon>
        <taxon>Sar</taxon>
        <taxon>Stramenopiles</taxon>
        <taxon>Ochrophyta</taxon>
        <taxon>Bacillariophyta</taxon>
        <taxon>Coscinodiscophyceae</taxon>
        <taxon>Chaetocerotophycidae</taxon>
        <taxon>Chaetocerotales</taxon>
        <taxon>Chaetocerotaceae</taxon>
        <taxon>Chaetoceros</taxon>
    </lineage>
</organism>
<dbReference type="Gene3D" id="3.20.20.100">
    <property type="entry name" value="NADP-dependent oxidoreductase domain"/>
    <property type="match status" value="1"/>
</dbReference>
<dbReference type="InterPro" id="IPR036812">
    <property type="entry name" value="NAD(P)_OxRdtase_dom_sf"/>
</dbReference>
<dbReference type="Pfam" id="PF00248">
    <property type="entry name" value="Aldo_ket_red"/>
    <property type="match status" value="1"/>
</dbReference>
<dbReference type="SMART" id="SM00547">
    <property type="entry name" value="ZnF_RBZ"/>
    <property type="match status" value="1"/>
</dbReference>
<keyword evidence="3 7" id="KW-0863">Zinc-finger</keyword>
<dbReference type="PANTHER" id="PTHR43827">
    <property type="entry name" value="2,5-DIKETO-D-GLUCONIC ACID REDUCTASE"/>
    <property type="match status" value="1"/>
</dbReference>
<proteinExistence type="inferred from homology"/>
<keyword evidence="2" id="KW-0479">Metal-binding</keyword>
<keyword evidence="6" id="KW-0560">Oxidoreductase</keyword>
<evidence type="ECO:0000256" key="1">
    <source>
        <dbReference type="ARBA" id="ARBA00007905"/>
    </source>
</evidence>
<dbReference type="PANTHER" id="PTHR43827:SF3">
    <property type="entry name" value="NADP-DEPENDENT OXIDOREDUCTASE DOMAIN-CONTAINING PROTEIN"/>
    <property type="match status" value="1"/>
</dbReference>
<dbReference type="PRINTS" id="PR00069">
    <property type="entry name" value="ALDKETRDTASE"/>
</dbReference>
<evidence type="ECO:0000313" key="9">
    <source>
        <dbReference type="EMBL" id="CAE0477058.1"/>
    </source>
</evidence>
<dbReference type="InterPro" id="IPR001876">
    <property type="entry name" value="Znf_RanBP2"/>
</dbReference>
<evidence type="ECO:0000256" key="4">
    <source>
        <dbReference type="ARBA" id="ARBA00022833"/>
    </source>
</evidence>
<comment type="similarity">
    <text evidence="1">Belongs to the aldo/keto reductase family.</text>
</comment>
<protein>
    <recommendedName>
        <fullName evidence="8">RanBP2-type domain-containing protein</fullName>
    </recommendedName>
</protein>
<dbReference type="GO" id="GO:0016616">
    <property type="term" value="F:oxidoreductase activity, acting on the CH-OH group of donors, NAD or NADP as acceptor"/>
    <property type="evidence" value="ECO:0007669"/>
    <property type="project" value="UniProtKB-ARBA"/>
</dbReference>
<evidence type="ECO:0000256" key="3">
    <source>
        <dbReference type="ARBA" id="ARBA00022771"/>
    </source>
</evidence>
<evidence type="ECO:0000259" key="8">
    <source>
        <dbReference type="PROSITE" id="PS50199"/>
    </source>
</evidence>
<reference evidence="9" key="1">
    <citation type="submission" date="2021-01" db="EMBL/GenBank/DDBJ databases">
        <authorList>
            <person name="Corre E."/>
            <person name="Pelletier E."/>
            <person name="Niang G."/>
            <person name="Scheremetjew M."/>
            <person name="Finn R."/>
            <person name="Kale V."/>
            <person name="Holt S."/>
            <person name="Cochrane G."/>
            <person name="Meng A."/>
            <person name="Brown T."/>
            <person name="Cohen L."/>
        </authorList>
    </citation>
    <scope>NUCLEOTIDE SEQUENCE</scope>
    <source>
        <strain evidence="9">MM31A-1</strain>
    </source>
</reference>
<dbReference type="AlphaFoldDB" id="A0A7S3QGT6"/>
<dbReference type="EMBL" id="HBIO01028566">
    <property type="protein sequence ID" value="CAE0477058.1"/>
    <property type="molecule type" value="Transcribed_RNA"/>
</dbReference>
<dbReference type="InterPro" id="IPR023210">
    <property type="entry name" value="NADP_OxRdtase_dom"/>
</dbReference>
<dbReference type="GO" id="GO:0008270">
    <property type="term" value="F:zinc ion binding"/>
    <property type="evidence" value="ECO:0007669"/>
    <property type="project" value="UniProtKB-KW"/>
</dbReference>
<evidence type="ECO:0000256" key="7">
    <source>
        <dbReference type="PROSITE-ProRule" id="PRU00322"/>
    </source>
</evidence>
<keyword evidence="5" id="KW-0521">NADP</keyword>
<feature type="domain" description="RanBP2-type" evidence="8">
    <location>
        <begin position="133"/>
        <end position="167"/>
    </location>
</feature>
<dbReference type="InterPro" id="IPR020471">
    <property type="entry name" value="AKR"/>
</dbReference>
<dbReference type="PROSITE" id="PS50199">
    <property type="entry name" value="ZF_RANBP2_2"/>
    <property type="match status" value="1"/>
</dbReference>
<keyword evidence="4" id="KW-0862">Zinc</keyword>
<name>A0A7S3QGT6_9STRA</name>
<evidence type="ECO:0000256" key="2">
    <source>
        <dbReference type="ARBA" id="ARBA00022723"/>
    </source>
</evidence>
<sequence>MLFEMSEYATTMPSVNQLELHPRFSSPELRRVAAKLGVQLMAYGSGNSALIEKSPVVAEIAARVGKSPVQVALKWTLQHGVAVVAQSKTPTHIVENSPSSLEGWELSTDDMAALDAMDESYPYYWDPVATEITVGGWSCTNCTTLDCTYINKAKAKKCEICGSNKSPKKRKV</sequence>